<accession>A0A1M5NBH8</accession>
<organism evidence="2 3">
    <name type="scientific">Bradyrhizobium erythrophlei</name>
    <dbReference type="NCBI Taxonomy" id="1437360"/>
    <lineage>
        <taxon>Bacteria</taxon>
        <taxon>Pseudomonadati</taxon>
        <taxon>Pseudomonadota</taxon>
        <taxon>Alphaproteobacteria</taxon>
        <taxon>Hyphomicrobiales</taxon>
        <taxon>Nitrobacteraceae</taxon>
        <taxon>Bradyrhizobium</taxon>
    </lineage>
</organism>
<proteinExistence type="predicted"/>
<dbReference type="EMBL" id="LT670817">
    <property type="protein sequence ID" value="SHG86914.1"/>
    <property type="molecule type" value="Genomic_DNA"/>
</dbReference>
<name>A0A1M5NBH8_9BRAD</name>
<dbReference type="Proteomes" id="UP000189796">
    <property type="component" value="Chromosome I"/>
</dbReference>
<reference evidence="2 3" key="1">
    <citation type="submission" date="2016-11" db="EMBL/GenBank/DDBJ databases">
        <authorList>
            <person name="Jaros S."/>
            <person name="Januszkiewicz K."/>
            <person name="Wedrychowicz H."/>
        </authorList>
    </citation>
    <scope>NUCLEOTIDE SEQUENCE [LARGE SCALE GENOMIC DNA]</scope>
    <source>
        <strain evidence="2 3">GAS138</strain>
    </source>
</reference>
<protein>
    <submittedName>
        <fullName evidence="2">Uncharacterized protein</fullName>
    </submittedName>
</protein>
<gene>
    <name evidence="2" type="ORF">SAMN05443248_2920</name>
</gene>
<feature type="region of interest" description="Disordered" evidence="1">
    <location>
        <begin position="29"/>
        <end position="70"/>
    </location>
</feature>
<evidence type="ECO:0000256" key="1">
    <source>
        <dbReference type="SAM" id="MobiDB-lite"/>
    </source>
</evidence>
<evidence type="ECO:0000313" key="3">
    <source>
        <dbReference type="Proteomes" id="UP000189796"/>
    </source>
</evidence>
<evidence type="ECO:0000313" key="2">
    <source>
        <dbReference type="EMBL" id="SHG86914.1"/>
    </source>
</evidence>
<feature type="compositionally biased region" description="Basic and acidic residues" evidence="1">
    <location>
        <begin position="38"/>
        <end position="52"/>
    </location>
</feature>
<dbReference type="AlphaFoldDB" id="A0A1M5NBH8"/>
<sequence>MLECRSGWLCFRLRNQRARFRHPFAERSTSYPSRHCHYKTEGAPLREDRPPDGRQPPPPTARDYKHAPPRWAHKCSQVQQPLSRQPPARLPRLSRGAGRLVLATSSLIDQTNDLTTAAATLQSPPSPPSSPPQAPNFKQVRRYLRTVQQREALGQFIKAGWRPAELAECARGMYLVPGQTKPTAASYRFVLERGADHDWAKEALATMRAPDYVMPPFDRPEPKHYEWDDPDNPKYSEEVRSAAYTLARGCMAHYDDGKHRPRRGPDAPIRKALLRSCFRELYANNAFGLRDGAL</sequence>